<organism evidence="11">
    <name type="scientific">Dendroctonus ponderosae</name>
    <name type="common">Mountain pine beetle</name>
    <dbReference type="NCBI Taxonomy" id="77166"/>
    <lineage>
        <taxon>Eukaryota</taxon>
        <taxon>Metazoa</taxon>
        <taxon>Ecdysozoa</taxon>
        <taxon>Arthropoda</taxon>
        <taxon>Hexapoda</taxon>
        <taxon>Insecta</taxon>
        <taxon>Pterygota</taxon>
        <taxon>Neoptera</taxon>
        <taxon>Endopterygota</taxon>
        <taxon>Coleoptera</taxon>
        <taxon>Polyphaga</taxon>
        <taxon>Cucujiformia</taxon>
        <taxon>Curculionidae</taxon>
        <taxon>Scolytinae</taxon>
        <taxon>Dendroctonus</taxon>
    </lineage>
</organism>
<evidence type="ECO:0000256" key="1">
    <source>
        <dbReference type="ARBA" id="ARBA00004448"/>
    </source>
</evidence>
<dbReference type="PANTHER" id="PTHR45760">
    <property type="entry name" value="FI19922P1-RELATED"/>
    <property type="match status" value="1"/>
</dbReference>
<dbReference type="InterPro" id="IPR045315">
    <property type="entry name" value="Mtm1-like"/>
</dbReference>
<evidence type="ECO:0000256" key="5">
    <source>
        <dbReference type="ARBA" id="ARBA00022737"/>
    </source>
</evidence>
<evidence type="ECO:0000256" key="3">
    <source>
        <dbReference type="ARBA" id="ARBA00022448"/>
    </source>
</evidence>
<keyword evidence="5" id="KW-0677">Repeat</keyword>
<comment type="subcellular location">
    <subcellularLocation>
        <location evidence="1">Mitochondrion inner membrane</location>
        <topology evidence="1">Multi-pass membrane protein</topology>
    </subcellularLocation>
</comment>
<keyword evidence="6" id="KW-0999">Mitochondrion inner membrane</keyword>
<feature type="non-terminal residue" evidence="11">
    <location>
        <position position="1"/>
    </location>
</feature>
<dbReference type="Pfam" id="PF00153">
    <property type="entry name" value="Mito_carr"/>
    <property type="match status" value="1"/>
</dbReference>
<accession>N6UKV9</accession>
<dbReference type="SUPFAM" id="SSF103506">
    <property type="entry name" value="Mitochondrial carrier"/>
    <property type="match status" value="1"/>
</dbReference>
<dbReference type="GO" id="GO:1990542">
    <property type="term" value="P:mitochondrial transmembrane transport"/>
    <property type="evidence" value="ECO:0007669"/>
    <property type="project" value="InterPro"/>
</dbReference>
<reference evidence="11" key="1">
    <citation type="journal article" date="2013" name="Genome Biol.">
        <title>Draft genome of the mountain pine beetle, Dendroctonus ponderosae Hopkins, a major forest pest.</title>
        <authorList>
            <person name="Keeling C.I."/>
            <person name="Yuen M.M."/>
            <person name="Liao N.Y."/>
            <person name="Docking T.R."/>
            <person name="Chan S.K."/>
            <person name="Taylor G.A."/>
            <person name="Palmquist D.L."/>
            <person name="Jackman S.D."/>
            <person name="Nguyen A."/>
            <person name="Li M."/>
            <person name="Henderson H."/>
            <person name="Janes J.K."/>
            <person name="Zhao Y."/>
            <person name="Pandoh P."/>
            <person name="Moore R."/>
            <person name="Sperling F.A."/>
            <person name="Huber D.P."/>
            <person name="Birol I."/>
            <person name="Jones S.J."/>
            <person name="Bohlmann J."/>
        </authorList>
    </citation>
    <scope>NUCLEOTIDE SEQUENCE</scope>
</reference>
<dbReference type="OMA" id="KVWRDGG"/>
<dbReference type="AlphaFoldDB" id="N6UKV9"/>
<keyword evidence="8" id="KW-0496">Mitochondrion</keyword>
<dbReference type="InterPro" id="IPR023395">
    <property type="entry name" value="MCP_dom_sf"/>
</dbReference>
<dbReference type="HOGENOM" id="CLU_015166_0_5_1"/>
<dbReference type="Gene3D" id="1.50.40.10">
    <property type="entry name" value="Mitochondrial carrier domain"/>
    <property type="match status" value="1"/>
</dbReference>
<protein>
    <submittedName>
        <fullName evidence="11">Uncharacterized protein</fullName>
    </submittedName>
</protein>
<comment type="similarity">
    <text evidence="2 10">Belongs to the mitochondrial carrier (TC 2.A.29) family.</text>
</comment>
<dbReference type="InterPro" id="IPR018108">
    <property type="entry name" value="MCP_transmembrane"/>
</dbReference>
<evidence type="ECO:0000256" key="10">
    <source>
        <dbReference type="RuleBase" id="RU000488"/>
    </source>
</evidence>
<evidence type="ECO:0000256" key="9">
    <source>
        <dbReference type="ARBA" id="ARBA00023136"/>
    </source>
</evidence>
<evidence type="ECO:0000256" key="7">
    <source>
        <dbReference type="ARBA" id="ARBA00022989"/>
    </source>
</evidence>
<evidence type="ECO:0000313" key="11">
    <source>
        <dbReference type="EMBL" id="ENN82385.1"/>
    </source>
</evidence>
<dbReference type="PANTHER" id="PTHR45760:SF2">
    <property type="entry name" value="FI19922P1-RELATED"/>
    <property type="match status" value="1"/>
</dbReference>
<dbReference type="EMBL" id="KB739103">
    <property type="protein sequence ID" value="ENN82385.1"/>
    <property type="molecule type" value="Genomic_DNA"/>
</dbReference>
<dbReference type="OrthoDB" id="1747031at2759"/>
<gene>
    <name evidence="11" type="ORF">YQE_01240</name>
</gene>
<evidence type="ECO:0000256" key="6">
    <source>
        <dbReference type="ARBA" id="ARBA00022792"/>
    </source>
</evidence>
<evidence type="ECO:0000256" key="2">
    <source>
        <dbReference type="ARBA" id="ARBA00006375"/>
    </source>
</evidence>
<dbReference type="GO" id="GO:0005743">
    <property type="term" value="C:mitochondrial inner membrane"/>
    <property type="evidence" value="ECO:0007669"/>
    <property type="project" value="UniProtKB-SubCell"/>
</dbReference>
<evidence type="ECO:0000256" key="8">
    <source>
        <dbReference type="ARBA" id="ARBA00023128"/>
    </source>
</evidence>
<evidence type="ECO:0000256" key="4">
    <source>
        <dbReference type="ARBA" id="ARBA00022692"/>
    </source>
</evidence>
<keyword evidence="7" id="KW-1133">Transmembrane helix</keyword>
<keyword evidence="4 10" id="KW-0812">Transmembrane</keyword>
<dbReference type="PROSITE" id="PS50920">
    <property type="entry name" value="SOLCAR"/>
    <property type="match status" value="1"/>
</dbReference>
<sequence>MSYESIKSYMGCDHPSFRQSVIGGAISGSIAATMTVPFHVVKTHQQIEFGKPAKRQHRSTAIVFRAIYSQYGVRGLYTGLTPRLIKVAPACAIMISSFEYGKVFFNRY</sequence>
<keyword evidence="3 10" id="KW-0813">Transport</keyword>
<proteinExistence type="inferred from homology"/>
<name>N6UKV9_DENPD</name>
<keyword evidence="9" id="KW-0472">Membrane</keyword>